<reference evidence="2 3" key="1">
    <citation type="submission" date="2023-07" db="EMBL/GenBank/DDBJ databases">
        <title>Functional and genomic diversity of the sorghum phyllosphere microbiome.</title>
        <authorList>
            <person name="Shade A."/>
        </authorList>
    </citation>
    <scope>NUCLEOTIDE SEQUENCE [LARGE SCALE GENOMIC DNA]</scope>
    <source>
        <strain evidence="2 3">SORGH_AS_1207</strain>
    </source>
</reference>
<evidence type="ECO:0000313" key="2">
    <source>
        <dbReference type="EMBL" id="MDQ1123106.1"/>
    </source>
</evidence>
<dbReference type="InterPro" id="IPR050228">
    <property type="entry name" value="Carboxylesterase_BioH"/>
</dbReference>
<evidence type="ECO:0000313" key="3">
    <source>
        <dbReference type="Proteomes" id="UP001226691"/>
    </source>
</evidence>
<dbReference type="Proteomes" id="UP001226691">
    <property type="component" value="Unassembled WGS sequence"/>
</dbReference>
<comment type="caution">
    <text evidence="2">The sequence shown here is derived from an EMBL/GenBank/DDBJ whole genome shotgun (WGS) entry which is preliminary data.</text>
</comment>
<dbReference type="SUPFAM" id="SSF53474">
    <property type="entry name" value="alpha/beta-Hydrolases"/>
    <property type="match status" value="1"/>
</dbReference>
<dbReference type="PANTHER" id="PTHR43194">
    <property type="entry name" value="HYDROLASE ALPHA/BETA FOLD FAMILY"/>
    <property type="match status" value="1"/>
</dbReference>
<gene>
    <name evidence="2" type="ORF">QE412_001679</name>
</gene>
<proteinExistence type="predicted"/>
<keyword evidence="3" id="KW-1185">Reference proteome</keyword>
<accession>A0ABU0TTW5</accession>
<protein>
    <submittedName>
        <fullName evidence="2">Pimeloyl-ACP methyl ester carboxylesterase</fullName>
    </submittedName>
</protein>
<dbReference type="InterPro" id="IPR000073">
    <property type="entry name" value="AB_hydrolase_1"/>
</dbReference>
<dbReference type="InterPro" id="IPR029058">
    <property type="entry name" value="AB_hydrolase_fold"/>
</dbReference>
<feature type="domain" description="AB hydrolase-1" evidence="1">
    <location>
        <begin position="35"/>
        <end position="144"/>
    </location>
</feature>
<sequence length="271" mass="28974">MRRASYREAVEFVRRELVVADGTTVSYAVSDGAGPSVVILHGLAGSGREFAPTAGALRGRRVILIDQRGHGHSTRRPHDTSREAFASDVAAVISAESTTPVDLVGQSLGAHTAMLVAAWHPRLVRRLVLLESDAGGGTPESIAAMGEYFRSWPIPFADRAAAVDALGDEPLARAWVADLEERADGLHPRFDPDVMVATMGHVVTPRWDDWSQVAAPTLVVYADNGMFIEEQKAAFVAGNGNATRIDLAGASHDAHLDAFDAWVAALTSFLK</sequence>
<evidence type="ECO:0000259" key="1">
    <source>
        <dbReference type="Pfam" id="PF00561"/>
    </source>
</evidence>
<dbReference type="Gene3D" id="3.40.50.1820">
    <property type="entry name" value="alpha/beta hydrolase"/>
    <property type="match status" value="1"/>
</dbReference>
<dbReference type="PANTHER" id="PTHR43194:SF2">
    <property type="entry name" value="PEROXISOMAL MEMBRANE PROTEIN LPX1"/>
    <property type="match status" value="1"/>
</dbReference>
<name>A0ABU0TTW5_MICTR</name>
<organism evidence="2 3">
    <name type="scientific">Microbacterium trichothecenolyticum</name>
    <name type="common">Aureobacterium trichothecenolyticum</name>
    <dbReference type="NCBI Taxonomy" id="69370"/>
    <lineage>
        <taxon>Bacteria</taxon>
        <taxon>Bacillati</taxon>
        <taxon>Actinomycetota</taxon>
        <taxon>Actinomycetes</taxon>
        <taxon>Micrococcales</taxon>
        <taxon>Microbacteriaceae</taxon>
        <taxon>Microbacterium</taxon>
    </lineage>
</organism>
<dbReference type="Pfam" id="PF00561">
    <property type="entry name" value="Abhydrolase_1"/>
    <property type="match status" value="1"/>
</dbReference>
<dbReference type="EMBL" id="JAUTBF010000001">
    <property type="protein sequence ID" value="MDQ1123106.1"/>
    <property type="molecule type" value="Genomic_DNA"/>
</dbReference>
<dbReference type="PRINTS" id="PR00111">
    <property type="entry name" value="ABHYDROLASE"/>
</dbReference>